<dbReference type="EMBL" id="LFEJ01000013">
    <property type="protein sequence ID" value="KMV34893.1"/>
    <property type="molecule type" value="Genomic_DNA"/>
</dbReference>
<dbReference type="PATRIC" id="fig|1656095.3.peg.4430"/>
<sequence>MNASWLGMDVGGSKIQVRIEDRSGRLLFDQQWPTGPWSGEPWSRKSARMAELIAFACKQAKLTAPPVAVGIGAHGCDTPEECAAMTALMADRLPGSVCQVVNDAALVALSAYGEPAAGLIAGTGSVAVARGADGGWLQTGGWGWVVGDEGGASGLVRAAIGAILLDWDGGCQDDPLTTTLVEAFGVAHLLDLPSQLLRKPASEWSRHAPLIFDCLPRDSRLARQVVDAAVVSLTSLILRLRERGATFNQVIAAGGVIRHQPVLFGLLANALRQHDAGLSLSLLQAAPVSGALRLARQIAPEASLSSPLRGV</sequence>
<organism evidence="2 3">
    <name type="scientific">Franconibacter pulveris</name>
    <dbReference type="NCBI Taxonomy" id="435910"/>
    <lineage>
        <taxon>Bacteria</taxon>
        <taxon>Pseudomonadati</taxon>
        <taxon>Pseudomonadota</taxon>
        <taxon>Gammaproteobacteria</taxon>
        <taxon>Enterobacterales</taxon>
        <taxon>Enterobacteriaceae</taxon>
        <taxon>Franconibacter</taxon>
    </lineage>
</organism>
<dbReference type="PANTHER" id="PTHR43190:SF3">
    <property type="entry name" value="N-ACETYL-D-GLUCOSAMINE KINASE"/>
    <property type="match status" value="1"/>
</dbReference>
<dbReference type="Proteomes" id="UP000037315">
    <property type="component" value="Unassembled WGS sequence"/>
</dbReference>
<dbReference type="STRING" id="1121863.GCA_000621185_03964"/>
<dbReference type="Gene3D" id="3.30.420.40">
    <property type="match status" value="2"/>
</dbReference>
<comment type="caution">
    <text evidence="2">The sequence shown here is derived from an EMBL/GenBank/DDBJ whole genome shotgun (WGS) entry which is preliminary data.</text>
</comment>
<evidence type="ECO:0000313" key="3">
    <source>
        <dbReference type="Proteomes" id="UP000037315"/>
    </source>
</evidence>
<proteinExistence type="predicted"/>
<keyword evidence="3" id="KW-1185">Reference proteome</keyword>
<reference evidence="2 3" key="1">
    <citation type="submission" date="2015-06" db="EMBL/GenBank/DDBJ databases">
        <title>Genome sequencing of Cronobacter sp. strain DJ34 isolated from petroleum contaminated sludge of Duliajan Oil Fields, Assam, India.</title>
        <authorList>
            <person name="Pal S."/>
            <person name="Banerjee T.D."/>
            <person name="Roy A."/>
            <person name="Sar P."/>
            <person name="Kazy S.K."/>
        </authorList>
    </citation>
    <scope>NUCLEOTIDE SEQUENCE [LARGE SCALE GENOMIC DNA]</scope>
    <source>
        <strain evidence="2 3">DJ34</strain>
    </source>
</reference>
<gene>
    <name evidence="2" type="ORF">ACH50_09030</name>
</gene>
<dbReference type="RefSeq" id="WP_048887822.1">
    <property type="nucleotide sequence ID" value="NZ_LFEJ01000013.1"/>
</dbReference>
<dbReference type="Pfam" id="PF01869">
    <property type="entry name" value="BcrAD_BadFG"/>
    <property type="match status" value="1"/>
</dbReference>
<dbReference type="InterPro" id="IPR002731">
    <property type="entry name" value="ATPase_BadF"/>
</dbReference>
<feature type="domain" description="ATPase BadF/BadG/BcrA/BcrD type" evidence="1">
    <location>
        <begin position="6"/>
        <end position="270"/>
    </location>
</feature>
<name>A0A0J8VN11_9ENTR</name>
<accession>A0A0J8VN11</accession>
<protein>
    <recommendedName>
        <fullName evidence="1">ATPase BadF/BadG/BcrA/BcrD type domain-containing protein</fullName>
    </recommendedName>
</protein>
<evidence type="ECO:0000259" key="1">
    <source>
        <dbReference type="Pfam" id="PF01869"/>
    </source>
</evidence>
<dbReference type="InterPro" id="IPR043129">
    <property type="entry name" value="ATPase_NBD"/>
</dbReference>
<dbReference type="PANTHER" id="PTHR43190">
    <property type="entry name" value="N-ACETYL-D-GLUCOSAMINE KINASE"/>
    <property type="match status" value="1"/>
</dbReference>
<dbReference type="AlphaFoldDB" id="A0A0J8VN11"/>
<dbReference type="SUPFAM" id="SSF53067">
    <property type="entry name" value="Actin-like ATPase domain"/>
    <property type="match status" value="2"/>
</dbReference>
<dbReference type="InterPro" id="IPR052519">
    <property type="entry name" value="Euk-type_GlcNAc_Kinase"/>
</dbReference>
<dbReference type="OrthoDB" id="63487at2"/>
<evidence type="ECO:0000313" key="2">
    <source>
        <dbReference type="EMBL" id="KMV34893.1"/>
    </source>
</evidence>